<evidence type="ECO:0000313" key="2">
    <source>
        <dbReference type="EMBL" id="MDW5595331.1"/>
    </source>
</evidence>
<dbReference type="Pfam" id="PF09863">
    <property type="entry name" value="DUF2090"/>
    <property type="match status" value="1"/>
</dbReference>
<sequence length="307" mass="32546">MPIESPLFLLAFDHRSGLVRGMLRGQETRAGELLPDAKQVIYEGVRSAGAGRIAGSAGAEPAGERSWQPGVLVDEQYGGSVVGPAKAAGLATAVAIEASGQDEFELEYGDDAAAHIEALAPTYAKVLVRYNPGGDASANARQCERLAEVSRMVAATSSELLFELLVPPTTAQLDSVHGDRDRYDAELRPQLTIDTIAAFQAAGVEAPLWKLEGFETVEQAEAVARQGGAPCIVLGRNAPQERVEHWLSVAAAAEGWEGFAIGRSIWWGAISGYLHDGLPRDVAVEQIAAQYAQAIDVYLAAEQRAAV</sequence>
<dbReference type="SUPFAM" id="SSF51569">
    <property type="entry name" value="Aldolase"/>
    <property type="match status" value="1"/>
</dbReference>
<dbReference type="EMBL" id="JAWSTH010000031">
    <property type="protein sequence ID" value="MDW5595331.1"/>
    <property type="molecule type" value="Genomic_DNA"/>
</dbReference>
<feature type="domain" description="DUF2090" evidence="1">
    <location>
        <begin position="7"/>
        <end position="298"/>
    </location>
</feature>
<organism evidence="2 3">
    <name type="scientific">Conexibacter stalactiti</name>
    <dbReference type="NCBI Taxonomy" id="1940611"/>
    <lineage>
        <taxon>Bacteria</taxon>
        <taxon>Bacillati</taxon>
        <taxon>Actinomycetota</taxon>
        <taxon>Thermoleophilia</taxon>
        <taxon>Solirubrobacterales</taxon>
        <taxon>Conexibacteraceae</taxon>
        <taxon>Conexibacter</taxon>
    </lineage>
</organism>
<keyword evidence="3" id="KW-1185">Reference proteome</keyword>
<accession>A0ABU4HPX1</accession>
<gene>
    <name evidence="2" type="ORF">R7226_13365</name>
</gene>
<dbReference type="Gene3D" id="3.20.20.70">
    <property type="entry name" value="Aldolase class I"/>
    <property type="match status" value="1"/>
</dbReference>
<evidence type="ECO:0000313" key="3">
    <source>
        <dbReference type="Proteomes" id="UP001284601"/>
    </source>
</evidence>
<dbReference type="InterPro" id="IPR018659">
    <property type="entry name" value="DUF2090"/>
</dbReference>
<comment type="caution">
    <text evidence="2">The sequence shown here is derived from an EMBL/GenBank/DDBJ whole genome shotgun (WGS) entry which is preliminary data.</text>
</comment>
<evidence type="ECO:0000259" key="1">
    <source>
        <dbReference type="Pfam" id="PF09863"/>
    </source>
</evidence>
<dbReference type="Proteomes" id="UP001284601">
    <property type="component" value="Unassembled WGS sequence"/>
</dbReference>
<protein>
    <submittedName>
        <fullName evidence="2">DUF2090 domain-containing protein</fullName>
    </submittedName>
</protein>
<dbReference type="InterPro" id="IPR013785">
    <property type="entry name" value="Aldolase_TIM"/>
</dbReference>
<reference evidence="3" key="1">
    <citation type="submission" date="2023-07" db="EMBL/GenBank/DDBJ databases">
        <title>Conexibacter stalactiti sp. nov., isolated from stalactites in a lava cave and emended description of the genus Conexibacter.</title>
        <authorList>
            <person name="Lee S.D."/>
        </authorList>
    </citation>
    <scope>NUCLEOTIDE SEQUENCE [LARGE SCALE GENOMIC DNA]</scope>
    <source>
        <strain evidence="3">KCTC 39840</strain>
    </source>
</reference>
<dbReference type="RefSeq" id="WP_318597669.1">
    <property type="nucleotide sequence ID" value="NZ_JAWSTH010000031.1"/>
</dbReference>
<name>A0ABU4HPX1_9ACTN</name>
<proteinExistence type="predicted"/>